<dbReference type="GeneID" id="76148630"/>
<dbReference type="RefSeq" id="XP_051610836.1">
    <property type="nucleotide sequence ID" value="XM_051755053.1"/>
</dbReference>
<evidence type="ECO:0000313" key="2">
    <source>
        <dbReference type="EMBL" id="KAI5966607.1"/>
    </source>
</evidence>
<dbReference type="EMBL" id="JAIHNG010000035">
    <property type="protein sequence ID" value="KAI5966607.1"/>
    <property type="molecule type" value="Genomic_DNA"/>
</dbReference>
<feature type="compositionally biased region" description="Polar residues" evidence="1">
    <location>
        <begin position="169"/>
        <end position="187"/>
    </location>
</feature>
<name>A0AAD5BIK0_9ASCO</name>
<feature type="compositionally biased region" description="Basic and acidic residues" evidence="1">
    <location>
        <begin position="131"/>
        <end position="140"/>
    </location>
</feature>
<accession>A0AAD5BIK0</accession>
<evidence type="ECO:0000313" key="3">
    <source>
        <dbReference type="Proteomes" id="UP001204833"/>
    </source>
</evidence>
<organism evidence="2 3">
    <name type="scientific">Candida theae</name>
    <dbReference type="NCBI Taxonomy" id="1198502"/>
    <lineage>
        <taxon>Eukaryota</taxon>
        <taxon>Fungi</taxon>
        <taxon>Dikarya</taxon>
        <taxon>Ascomycota</taxon>
        <taxon>Saccharomycotina</taxon>
        <taxon>Pichiomycetes</taxon>
        <taxon>Debaryomycetaceae</taxon>
        <taxon>Candida/Lodderomyces clade</taxon>
        <taxon>Candida</taxon>
    </lineage>
</organism>
<evidence type="ECO:0008006" key="4">
    <source>
        <dbReference type="Google" id="ProtNLM"/>
    </source>
</evidence>
<reference evidence="2 3" key="1">
    <citation type="journal article" date="2022" name="DNA Res.">
        <title>Genome analysis of five recently described species of the CUG-Ser clade uncovers Candida theae as a new hybrid lineage with pathogenic potential in the Candida parapsilosis species complex.</title>
        <authorList>
            <person name="Mixao V."/>
            <person name="Del Olmo V."/>
            <person name="Hegedusova E."/>
            <person name="Saus E."/>
            <person name="Pryszcz L."/>
            <person name="Cillingova A."/>
            <person name="Nosek J."/>
            <person name="Gabaldon T."/>
        </authorList>
    </citation>
    <scope>NUCLEOTIDE SEQUENCE [LARGE SCALE GENOMIC DNA]</scope>
    <source>
        <strain evidence="2 3">CBS 12239</strain>
    </source>
</reference>
<dbReference type="AlphaFoldDB" id="A0AAD5BIK0"/>
<feature type="compositionally biased region" description="Polar residues" evidence="1">
    <location>
        <begin position="84"/>
        <end position="94"/>
    </location>
</feature>
<keyword evidence="3" id="KW-1185">Reference proteome</keyword>
<gene>
    <name evidence="2" type="ORF">KGF57_000571</name>
</gene>
<protein>
    <recommendedName>
        <fullName evidence="4">Inner centromere protein ARK-binding domain-containing protein</fullName>
    </recommendedName>
</protein>
<comment type="caution">
    <text evidence="2">The sequence shown here is derived from an EMBL/GenBank/DDBJ whole genome shotgun (WGS) entry which is preliminary data.</text>
</comment>
<feature type="compositionally biased region" description="Basic and acidic residues" evidence="1">
    <location>
        <begin position="421"/>
        <end position="436"/>
    </location>
</feature>
<proteinExistence type="predicted"/>
<feature type="compositionally biased region" description="Polar residues" evidence="1">
    <location>
        <begin position="207"/>
        <end position="230"/>
    </location>
</feature>
<feature type="compositionally biased region" description="Basic and acidic residues" evidence="1">
    <location>
        <begin position="448"/>
        <end position="458"/>
    </location>
</feature>
<feature type="compositionally biased region" description="Polar residues" evidence="1">
    <location>
        <begin position="321"/>
        <end position="347"/>
    </location>
</feature>
<evidence type="ECO:0000256" key="1">
    <source>
        <dbReference type="SAM" id="MobiDB-lite"/>
    </source>
</evidence>
<dbReference type="Proteomes" id="UP001204833">
    <property type="component" value="Unassembled WGS sequence"/>
</dbReference>
<feature type="compositionally biased region" description="Low complexity" evidence="1">
    <location>
        <begin position="266"/>
        <end position="276"/>
    </location>
</feature>
<sequence length="510" mass="56526">MSKWAIDATNRIRSEVVSGSSKYILHELSEQFELASASIENHYLRVRNDANKLESWMSKVLDREEEIDELLGESSSPKRGRAPVQSSPKKTSIENILPSPKSREVTIKIPFQGDDLDDDCQRESMTGQAREGAKENKLIKESPTPIAIPKTKSSAKSMRIRITERDNSVESQSPKLPVTPKQSIHTLSDSDDSFQAISAAIKRSVMEKTSTLESNTKSNSQHTPGNSTSRFVPLPTRNPINKPKGLIQGSGGPFSTISVKNRFSPRRSPTPSSETSPNHDRSGTSLWDKIGEYRQMSPKKPHTPNPTMLSGESPPPKASASIANRSSNPRVSIRSSNPRVSIRSPKSTVPIANRSPTKPSPLRQPPLQNSLPAKVDLPQLKSPNLDRLTAPTAASAAKRKKHDAKKNENRFLTTTLQRSPRKFERAKSAKVMDKVVAEQPVQRSTKKSMMEQRSEAAKSRQKIVLNLRKSESKSVRDATPQTPKKFTPENLPEVLSDDNQSPHIPQDQQS</sequence>
<feature type="region of interest" description="Disordered" evidence="1">
    <location>
        <begin position="71"/>
        <end position="95"/>
    </location>
</feature>
<feature type="region of interest" description="Disordered" evidence="1">
    <location>
        <begin position="112"/>
        <end position="510"/>
    </location>
</feature>
<feature type="compositionally biased region" description="Polar residues" evidence="1">
    <location>
        <begin position="497"/>
        <end position="510"/>
    </location>
</feature>